<gene>
    <name evidence="1" type="ORF">M9H77_17603</name>
</gene>
<proteinExistence type="predicted"/>
<sequence>MDRKIGDIGPLAHESSVSDVVDLIGGRDDNVEEDDNFINTSWSQYASSTTAQFMPTLGVVSLSLIMQHQLIMILPTVTHGVLPLPRSDEGPDGFGQSLLSLSHLLHRTDPLLLMPDYLSLRHHPLLFGPSPPLVGLGHPLLELQRLNLRSQSFVESSVAATRFRLIFQSRLGAPYDSWTTLPQTVRDMWFAEFSARDGFDAITMKRYGQLIHNVRIASKKTPWIPQDVYDGL</sequence>
<evidence type="ECO:0000313" key="2">
    <source>
        <dbReference type="Proteomes" id="UP001060085"/>
    </source>
</evidence>
<accession>A0ACC0B523</accession>
<organism evidence="1 2">
    <name type="scientific">Catharanthus roseus</name>
    <name type="common">Madagascar periwinkle</name>
    <name type="synonym">Vinca rosea</name>
    <dbReference type="NCBI Taxonomy" id="4058"/>
    <lineage>
        <taxon>Eukaryota</taxon>
        <taxon>Viridiplantae</taxon>
        <taxon>Streptophyta</taxon>
        <taxon>Embryophyta</taxon>
        <taxon>Tracheophyta</taxon>
        <taxon>Spermatophyta</taxon>
        <taxon>Magnoliopsida</taxon>
        <taxon>eudicotyledons</taxon>
        <taxon>Gunneridae</taxon>
        <taxon>Pentapetalae</taxon>
        <taxon>asterids</taxon>
        <taxon>lamiids</taxon>
        <taxon>Gentianales</taxon>
        <taxon>Apocynaceae</taxon>
        <taxon>Rauvolfioideae</taxon>
        <taxon>Vinceae</taxon>
        <taxon>Catharanthinae</taxon>
        <taxon>Catharanthus</taxon>
    </lineage>
</organism>
<dbReference type="EMBL" id="CM044704">
    <property type="protein sequence ID" value="KAI5667750.1"/>
    <property type="molecule type" value="Genomic_DNA"/>
</dbReference>
<protein>
    <submittedName>
        <fullName evidence="1">Uncharacterized protein</fullName>
    </submittedName>
</protein>
<name>A0ACC0B523_CATRO</name>
<evidence type="ECO:0000313" key="1">
    <source>
        <dbReference type="EMBL" id="KAI5667750.1"/>
    </source>
</evidence>
<keyword evidence="2" id="KW-1185">Reference proteome</keyword>
<reference evidence="2" key="1">
    <citation type="journal article" date="2023" name="Nat. Plants">
        <title>Single-cell RNA sequencing provides a high-resolution roadmap for understanding the multicellular compartmentation of specialized metabolism.</title>
        <authorList>
            <person name="Sun S."/>
            <person name="Shen X."/>
            <person name="Li Y."/>
            <person name="Li Y."/>
            <person name="Wang S."/>
            <person name="Li R."/>
            <person name="Zhang H."/>
            <person name="Shen G."/>
            <person name="Guo B."/>
            <person name="Wei J."/>
            <person name="Xu J."/>
            <person name="St-Pierre B."/>
            <person name="Chen S."/>
            <person name="Sun C."/>
        </authorList>
    </citation>
    <scope>NUCLEOTIDE SEQUENCE [LARGE SCALE GENOMIC DNA]</scope>
</reference>
<dbReference type="Proteomes" id="UP001060085">
    <property type="component" value="Linkage Group LG04"/>
</dbReference>
<comment type="caution">
    <text evidence="1">The sequence shown here is derived from an EMBL/GenBank/DDBJ whole genome shotgun (WGS) entry which is preliminary data.</text>
</comment>